<reference evidence="5 6" key="1">
    <citation type="submission" date="2020-03" db="EMBL/GenBank/DDBJ databases">
        <title>Hydrogenophaga sp. nov. isolated from cyanobacterial mat.</title>
        <authorList>
            <person name="Thorat V."/>
            <person name="Kirdat K."/>
            <person name="Tiwarekar B."/>
            <person name="Costa E.D."/>
            <person name="Yadav A."/>
        </authorList>
    </citation>
    <scope>NUCLEOTIDE SEQUENCE [LARGE SCALE GENOMIC DNA]</scope>
    <source>
        <strain evidence="5 6">BA0156</strain>
    </source>
</reference>
<dbReference type="EMBL" id="CP049989">
    <property type="protein sequence ID" value="QIM54694.1"/>
    <property type="molecule type" value="Genomic_DNA"/>
</dbReference>
<evidence type="ECO:0000259" key="4">
    <source>
        <dbReference type="Pfam" id="PF00005"/>
    </source>
</evidence>
<keyword evidence="3 5" id="KW-0067">ATP-binding</keyword>
<dbReference type="InterPro" id="IPR003439">
    <property type="entry name" value="ABC_transporter-like_ATP-bd"/>
</dbReference>
<keyword evidence="6" id="KW-1185">Reference proteome</keyword>
<organism evidence="5 6">
    <name type="scientific">Hydrogenophaga crocea</name>
    <dbReference type="NCBI Taxonomy" id="2716225"/>
    <lineage>
        <taxon>Bacteria</taxon>
        <taxon>Pseudomonadati</taxon>
        <taxon>Pseudomonadota</taxon>
        <taxon>Betaproteobacteria</taxon>
        <taxon>Burkholderiales</taxon>
        <taxon>Comamonadaceae</taxon>
        <taxon>Hydrogenophaga</taxon>
    </lineage>
</organism>
<protein>
    <submittedName>
        <fullName evidence="5">ATP-binding cassette domain-containing protein</fullName>
    </submittedName>
</protein>
<dbReference type="AlphaFoldDB" id="A0A6G8IND1"/>
<evidence type="ECO:0000313" key="6">
    <source>
        <dbReference type="Proteomes" id="UP000503162"/>
    </source>
</evidence>
<sequence>MCGDEGVGKTTLLALIAGALAPQAGRLEAAGTDRARDPDGYRRQVFWVDPRSTEHDAMPGAGYLEAAARHWPALDEDLLADCVDGFGLDEHLHKPLYMLSTGSRRKLWLCAALASGAPVTLIDQPFAALDTPSIRFLRTCLADAATAGTRAWLVADHEPADLGVPAATVWLPARAG</sequence>
<dbReference type="GO" id="GO:0005524">
    <property type="term" value="F:ATP binding"/>
    <property type="evidence" value="ECO:0007669"/>
    <property type="project" value="UniProtKB-KW"/>
</dbReference>
<proteinExistence type="predicted"/>
<dbReference type="PANTHER" id="PTHR42939">
    <property type="entry name" value="ABC TRANSPORTER ATP-BINDING PROTEIN ALBC-RELATED"/>
    <property type="match status" value="1"/>
</dbReference>
<dbReference type="InterPro" id="IPR051782">
    <property type="entry name" value="ABC_Transporter_VariousFunc"/>
</dbReference>
<dbReference type="GO" id="GO:0016887">
    <property type="term" value="F:ATP hydrolysis activity"/>
    <property type="evidence" value="ECO:0007669"/>
    <property type="project" value="InterPro"/>
</dbReference>
<dbReference type="Pfam" id="PF00005">
    <property type="entry name" value="ABC_tran"/>
    <property type="match status" value="1"/>
</dbReference>
<accession>A0A6G8IND1</accession>
<dbReference type="Proteomes" id="UP000503162">
    <property type="component" value="Chromosome"/>
</dbReference>
<gene>
    <name evidence="5" type="ORF">G9Q37_06950</name>
</gene>
<evidence type="ECO:0000256" key="1">
    <source>
        <dbReference type="ARBA" id="ARBA00022448"/>
    </source>
</evidence>
<keyword evidence="2" id="KW-0547">Nucleotide-binding</keyword>
<evidence type="ECO:0000256" key="3">
    <source>
        <dbReference type="ARBA" id="ARBA00022840"/>
    </source>
</evidence>
<dbReference type="Gene3D" id="3.40.50.300">
    <property type="entry name" value="P-loop containing nucleotide triphosphate hydrolases"/>
    <property type="match status" value="1"/>
</dbReference>
<dbReference type="InterPro" id="IPR027417">
    <property type="entry name" value="P-loop_NTPase"/>
</dbReference>
<name>A0A6G8IND1_9BURK</name>
<dbReference type="PANTHER" id="PTHR42939:SF1">
    <property type="entry name" value="ABC TRANSPORTER ATP-BINDING PROTEIN ALBC-RELATED"/>
    <property type="match status" value="1"/>
</dbReference>
<dbReference type="SUPFAM" id="SSF52540">
    <property type="entry name" value="P-loop containing nucleoside triphosphate hydrolases"/>
    <property type="match status" value="1"/>
</dbReference>
<feature type="domain" description="ABC transporter" evidence="4">
    <location>
        <begin position="2"/>
        <end position="127"/>
    </location>
</feature>
<dbReference type="KEGG" id="hcz:G9Q37_06950"/>
<evidence type="ECO:0000313" key="5">
    <source>
        <dbReference type="EMBL" id="QIM54694.1"/>
    </source>
</evidence>
<keyword evidence="1" id="KW-0813">Transport</keyword>
<evidence type="ECO:0000256" key="2">
    <source>
        <dbReference type="ARBA" id="ARBA00022741"/>
    </source>
</evidence>